<accession>A0ABZ1YMN6</accession>
<organism evidence="2 3">
    <name type="scientific">Nocardia vinacea</name>
    <dbReference type="NCBI Taxonomy" id="96468"/>
    <lineage>
        <taxon>Bacteria</taxon>
        <taxon>Bacillati</taxon>
        <taxon>Actinomycetota</taxon>
        <taxon>Actinomycetes</taxon>
        <taxon>Mycobacteriales</taxon>
        <taxon>Nocardiaceae</taxon>
        <taxon>Nocardia</taxon>
    </lineage>
</organism>
<dbReference type="Pfam" id="PF05223">
    <property type="entry name" value="MecA_N"/>
    <property type="match status" value="1"/>
</dbReference>
<name>A0ABZ1YMN6_9NOCA</name>
<dbReference type="Proteomes" id="UP001432062">
    <property type="component" value="Chromosome"/>
</dbReference>
<evidence type="ECO:0000259" key="1">
    <source>
        <dbReference type="Pfam" id="PF05223"/>
    </source>
</evidence>
<proteinExistence type="predicted"/>
<feature type="domain" description="NTF2-like N-terminal transpeptidase" evidence="1">
    <location>
        <begin position="43"/>
        <end position="150"/>
    </location>
</feature>
<keyword evidence="3" id="KW-1185">Reference proteome</keyword>
<dbReference type="InterPro" id="IPR012338">
    <property type="entry name" value="Beta-lactam/transpept-like"/>
</dbReference>
<sequence>MSNSPGIGPHMSRTRWSAALGAVILAVALSGCACSFGEYPDDARVAVEQFTELLNKRDADNAAKLTSQPSNAATSLRQVFEGLGPGAPDFRLSQFIALDSTEGIFALRGAWAFGRDRNWIYDAQGTVRKLATGWRISWEPTIAMPQLDNTRKVHLVKAYPTPPPVVKDSLGQTLMTEQILAVVRLDPARITDPVATTDALAKAIEPVAPLITGASLRAQLAAAKGQPVVAVNLRQDDFAVLEPDITPIPGVVAQPQPRLISADRRIQSPMLDALRTVWQENRDRTAGWAVQLSGLDGLPVANIAGQQGTPAPDVSATLDPYWQRAAQDAVNYIGNPAAVVAIRPATGAIVAAAENNATNTNEPVAFAGLAPIGGTSELLRTAAATSAHKPPQNVSLDEITQAARMLGLGIDFELTGLGKVSSRIPAPGTDEVRRGGRASEIQASPYGMAILTAAIASGRITPPMIQIGCPATASAESSPLPAAVIDQLRGLIGGGGYVTTAGGQGWLLANTGELTFALHVEDPDSSTTLRNAAERIFHPDLG</sequence>
<evidence type="ECO:0000313" key="2">
    <source>
        <dbReference type="EMBL" id="WUV44489.1"/>
    </source>
</evidence>
<reference evidence="2" key="1">
    <citation type="submission" date="2022-10" db="EMBL/GenBank/DDBJ databases">
        <title>The complete genomes of actinobacterial strains from the NBC collection.</title>
        <authorList>
            <person name="Joergensen T.S."/>
            <person name="Alvarez Arevalo M."/>
            <person name="Sterndorff E.B."/>
            <person name="Faurdal D."/>
            <person name="Vuksanovic O."/>
            <person name="Mourched A.-S."/>
            <person name="Charusanti P."/>
            <person name="Shaw S."/>
            <person name="Blin K."/>
            <person name="Weber T."/>
        </authorList>
    </citation>
    <scope>NUCLEOTIDE SEQUENCE</scope>
    <source>
        <strain evidence="2">NBC_01482</strain>
    </source>
</reference>
<protein>
    <submittedName>
        <fullName evidence="2">Penicillin-binding protein</fullName>
    </submittedName>
</protein>
<dbReference type="Gene3D" id="3.40.710.10">
    <property type="entry name" value="DD-peptidase/beta-lactamase superfamily"/>
    <property type="match status" value="1"/>
</dbReference>
<gene>
    <name evidence="2" type="ORF">OG563_35755</name>
</gene>
<dbReference type="SUPFAM" id="SSF56601">
    <property type="entry name" value="beta-lactamase/transpeptidase-like"/>
    <property type="match status" value="1"/>
</dbReference>
<dbReference type="InterPro" id="IPR007887">
    <property type="entry name" value="MecA_N"/>
</dbReference>
<dbReference type="EMBL" id="CP109441">
    <property type="protein sequence ID" value="WUV44489.1"/>
    <property type="molecule type" value="Genomic_DNA"/>
</dbReference>
<dbReference type="RefSeq" id="WP_329407429.1">
    <property type="nucleotide sequence ID" value="NZ_CP109441.1"/>
</dbReference>
<evidence type="ECO:0000313" key="3">
    <source>
        <dbReference type="Proteomes" id="UP001432062"/>
    </source>
</evidence>